<evidence type="ECO:0000313" key="11">
    <source>
        <dbReference type="Proteomes" id="UP001378960"/>
    </source>
</evidence>
<dbReference type="Proteomes" id="UP001378960">
    <property type="component" value="Unassembled WGS sequence"/>
</dbReference>
<evidence type="ECO:0000256" key="2">
    <source>
        <dbReference type="ARBA" id="ARBA00006378"/>
    </source>
</evidence>
<accession>A0AAV5R4T8</accession>
<evidence type="ECO:0000256" key="9">
    <source>
        <dbReference type="SAM" id="MobiDB-lite"/>
    </source>
</evidence>
<dbReference type="Gene3D" id="1.10.10.1340">
    <property type="entry name" value="Mediator of RNA polymerase II, submodule Med31 (Soh1)"/>
    <property type="match status" value="1"/>
</dbReference>
<keyword evidence="5 8" id="KW-0010">Activator</keyword>
<evidence type="ECO:0000256" key="5">
    <source>
        <dbReference type="ARBA" id="ARBA00023159"/>
    </source>
</evidence>
<evidence type="ECO:0000313" key="10">
    <source>
        <dbReference type="EMBL" id="GMM45883.1"/>
    </source>
</evidence>
<comment type="function">
    <text evidence="8">Component of the Mediator complex, a coactivator involved in the regulated transcription of nearly all RNA polymerase II-dependent genes. Mediator functions as a bridge to convey information from gene-specific regulatory proteins to the basal RNA polymerase II transcription machinery. Mediator is recruited to promoters by direct interactions with regulatory proteins and serves as a scaffold for the assembly of a functional preinitiation complex with RNA polymerase II and the general transcription factors.</text>
</comment>
<dbReference type="GO" id="GO:0006355">
    <property type="term" value="P:regulation of DNA-templated transcription"/>
    <property type="evidence" value="ECO:0007669"/>
    <property type="project" value="InterPro"/>
</dbReference>
<feature type="region of interest" description="Disordered" evidence="9">
    <location>
        <begin position="162"/>
        <end position="188"/>
    </location>
</feature>
<organism evidence="10 11">
    <name type="scientific">Pichia kluyveri</name>
    <name type="common">Yeast</name>
    <dbReference type="NCBI Taxonomy" id="36015"/>
    <lineage>
        <taxon>Eukaryota</taxon>
        <taxon>Fungi</taxon>
        <taxon>Dikarya</taxon>
        <taxon>Ascomycota</taxon>
        <taxon>Saccharomycotina</taxon>
        <taxon>Pichiomycetes</taxon>
        <taxon>Pichiales</taxon>
        <taxon>Pichiaceae</taxon>
        <taxon>Pichia</taxon>
    </lineage>
</organism>
<gene>
    <name evidence="10" type="ORF">DAPK24_024580</name>
</gene>
<dbReference type="GO" id="GO:0003712">
    <property type="term" value="F:transcription coregulator activity"/>
    <property type="evidence" value="ECO:0007669"/>
    <property type="project" value="InterPro"/>
</dbReference>
<comment type="subunit">
    <text evidence="8">Component of the Mediator complex.</text>
</comment>
<keyword evidence="11" id="KW-1185">Reference proteome</keyword>
<keyword evidence="4 8" id="KW-0805">Transcription regulation</keyword>
<dbReference type="GO" id="GO:0016592">
    <property type="term" value="C:mediator complex"/>
    <property type="evidence" value="ECO:0007669"/>
    <property type="project" value="InterPro"/>
</dbReference>
<dbReference type="InterPro" id="IPR008831">
    <property type="entry name" value="Mediator_Med31"/>
</dbReference>
<comment type="similarity">
    <text evidence="2 8">Belongs to the Mediator complex subunit 31 family.</text>
</comment>
<dbReference type="InterPro" id="IPR038089">
    <property type="entry name" value="Med31_sf"/>
</dbReference>
<keyword evidence="6 8" id="KW-0804">Transcription</keyword>
<evidence type="ECO:0000256" key="6">
    <source>
        <dbReference type="ARBA" id="ARBA00023163"/>
    </source>
</evidence>
<evidence type="ECO:0000256" key="8">
    <source>
        <dbReference type="RuleBase" id="RU364129"/>
    </source>
</evidence>
<dbReference type="AlphaFoldDB" id="A0AAV5R4T8"/>
<feature type="region of interest" description="Disordered" evidence="9">
    <location>
        <begin position="1"/>
        <end position="20"/>
    </location>
</feature>
<name>A0AAV5R4T8_PICKL</name>
<dbReference type="Pfam" id="PF05669">
    <property type="entry name" value="Med31"/>
    <property type="match status" value="1"/>
</dbReference>
<dbReference type="PANTHER" id="PTHR13186">
    <property type="entry name" value="MEDIATOR OF RNA POLYMERASE II TRANSCRIPTION SUBUNIT 31"/>
    <property type="match status" value="1"/>
</dbReference>
<feature type="compositionally biased region" description="Polar residues" evidence="9">
    <location>
        <begin position="173"/>
        <end position="188"/>
    </location>
</feature>
<comment type="caution">
    <text evidence="10">The sequence shown here is derived from an EMBL/GenBank/DDBJ whole genome shotgun (WGS) entry which is preliminary data.</text>
</comment>
<evidence type="ECO:0000256" key="1">
    <source>
        <dbReference type="ARBA" id="ARBA00004123"/>
    </source>
</evidence>
<comment type="subcellular location">
    <subcellularLocation>
        <location evidence="1 8">Nucleus</location>
    </subcellularLocation>
</comment>
<keyword evidence="7 8" id="KW-0539">Nucleus</keyword>
<reference evidence="10 11" key="1">
    <citation type="journal article" date="2023" name="Elife">
        <title>Identification of key yeast species and microbe-microbe interactions impacting larval growth of Drosophila in the wild.</title>
        <authorList>
            <person name="Mure A."/>
            <person name="Sugiura Y."/>
            <person name="Maeda R."/>
            <person name="Honda K."/>
            <person name="Sakurai N."/>
            <person name="Takahashi Y."/>
            <person name="Watada M."/>
            <person name="Katoh T."/>
            <person name="Gotoh A."/>
            <person name="Gotoh Y."/>
            <person name="Taniguchi I."/>
            <person name="Nakamura K."/>
            <person name="Hayashi T."/>
            <person name="Katayama T."/>
            <person name="Uemura T."/>
            <person name="Hattori Y."/>
        </authorList>
    </citation>
    <scope>NUCLEOTIDE SEQUENCE [LARGE SCALE GENOMIC DNA]</scope>
    <source>
        <strain evidence="10 11">PK-24</strain>
    </source>
</reference>
<proteinExistence type="inferred from homology"/>
<evidence type="ECO:0000256" key="4">
    <source>
        <dbReference type="ARBA" id="ARBA00023015"/>
    </source>
</evidence>
<evidence type="ECO:0000256" key="7">
    <source>
        <dbReference type="ARBA" id="ARBA00023242"/>
    </source>
</evidence>
<dbReference type="EMBL" id="BTGB01000003">
    <property type="protein sequence ID" value="GMM45883.1"/>
    <property type="molecule type" value="Genomic_DNA"/>
</dbReference>
<evidence type="ECO:0000256" key="3">
    <source>
        <dbReference type="ARBA" id="ARBA00019660"/>
    </source>
</evidence>
<protein>
    <recommendedName>
        <fullName evidence="3 8">Mediator of RNA polymerase II transcription subunit 31</fullName>
    </recommendedName>
</protein>
<sequence length="188" mass="21811">MTDIPPPTIPDSMNSGSENDELPTRWEIELEFVQSLANTQYLSYLAQQGYFKNPDFLNYINYLNYWKQPEYARFLVYPDCLHILTLLQNERFRVDILHQNFTNMLYSDMVEYWRESLLKDEAQKLDSVEPAIEIKNSPSRITNTFKDLEQGVSNVQSIQSIQSIPSQDEGRITSLSPMSDISTATPKV</sequence>